<dbReference type="InterPro" id="IPR003462">
    <property type="entry name" value="ODC_Mu_crystall"/>
</dbReference>
<name>A0A9P4IZJ8_9PEZI</name>
<dbReference type="Gene3D" id="3.40.50.720">
    <property type="entry name" value="NAD(P)-binding Rossmann-like Domain"/>
    <property type="match status" value="1"/>
</dbReference>
<reference evidence="1" key="1">
    <citation type="journal article" date="2020" name="Stud. Mycol.">
        <title>101 Dothideomycetes genomes: a test case for predicting lifestyles and emergence of pathogens.</title>
        <authorList>
            <person name="Haridas S."/>
            <person name="Albert R."/>
            <person name="Binder M."/>
            <person name="Bloem J."/>
            <person name="Labutti K."/>
            <person name="Salamov A."/>
            <person name="Andreopoulos B."/>
            <person name="Baker S."/>
            <person name="Barry K."/>
            <person name="Bills G."/>
            <person name="Bluhm B."/>
            <person name="Cannon C."/>
            <person name="Castanera R."/>
            <person name="Culley D."/>
            <person name="Daum C."/>
            <person name="Ezra D."/>
            <person name="Gonzalez J."/>
            <person name="Henrissat B."/>
            <person name="Kuo A."/>
            <person name="Liang C."/>
            <person name="Lipzen A."/>
            <person name="Lutzoni F."/>
            <person name="Magnuson J."/>
            <person name="Mondo S."/>
            <person name="Nolan M."/>
            <person name="Ohm R."/>
            <person name="Pangilinan J."/>
            <person name="Park H.-J."/>
            <person name="Ramirez L."/>
            <person name="Alfaro M."/>
            <person name="Sun H."/>
            <person name="Tritt A."/>
            <person name="Yoshinaga Y."/>
            <person name="Zwiers L.-H."/>
            <person name="Turgeon B."/>
            <person name="Goodwin S."/>
            <person name="Spatafora J."/>
            <person name="Crous P."/>
            <person name="Grigoriev I."/>
        </authorList>
    </citation>
    <scope>NUCLEOTIDE SEQUENCE</scope>
    <source>
        <strain evidence="1">CBS 260.36</strain>
    </source>
</reference>
<evidence type="ECO:0000313" key="1">
    <source>
        <dbReference type="EMBL" id="KAF2149719.1"/>
    </source>
</evidence>
<dbReference type="InterPro" id="IPR036291">
    <property type="entry name" value="NAD(P)-bd_dom_sf"/>
</dbReference>
<dbReference type="InterPro" id="IPR023401">
    <property type="entry name" value="ODC_N"/>
</dbReference>
<dbReference type="OrthoDB" id="41492at2759"/>
<dbReference type="PANTHER" id="PTHR13812">
    <property type="entry name" value="KETIMINE REDUCTASE MU-CRYSTALLIN"/>
    <property type="match status" value="1"/>
</dbReference>
<comment type="caution">
    <text evidence="1">The sequence shown here is derived from an EMBL/GenBank/DDBJ whole genome shotgun (WGS) entry which is preliminary data.</text>
</comment>
<evidence type="ECO:0000313" key="2">
    <source>
        <dbReference type="Proteomes" id="UP000799439"/>
    </source>
</evidence>
<accession>A0A9P4IZJ8</accession>
<dbReference type="GO" id="GO:0005737">
    <property type="term" value="C:cytoplasm"/>
    <property type="evidence" value="ECO:0007669"/>
    <property type="project" value="TreeGrafter"/>
</dbReference>
<gene>
    <name evidence="1" type="ORF">K461DRAFT_33054</name>
</gene>
<sequence length="107" mass="11848">MIVTVHSAEGQLEKIISGVELTAFRTALVTSCVLRHSLHRDSRLHGGSHVVIFGSGNLAKYHTRLSLKIVKVNSVTLVNRGESRLQGLTWLKDLQHQCSDMQFSILA</sequence>
<proteinExistence type="predicted"/>
<dbReference type="SUPFAM" id="SSF51735">
    <property type="entry name" value="NAD(P)-binding Rossmann-fold domains"/>
    <property type="match status" value="1"/>
</dbReference>
<protein>
    <submittedName>
        <fullName evidence="1">Uncharacterized protein</fullName>
    </submittedName>
</protein>
<dbReference type="Gene3D" id="3.30.1780.10">
    <property type="entry name" value="ornithine cyclodeaminase, domain 1"/>
    <property type="match status" value="1"/>
</dbReference>
<dbReference type="Proteomes" id="UP000799439">
    <property type="component" value="Unassembled WGS sequence"/>
</dbReference>
<dbReference type="AlphaFoldDB" id="A0A9P4IZJ8"/>
<organism evidence="1 2">
    <name type="scientific">Myriangium duriaei CBS 260.36</name>
    <dbReference type="NCBI Taxonomy" id="1168546"/>
    <lineage>
        <taxon>Eukaryota</taxon>
        <taxon>Fungi</taxon>
        <taxon>Dikarya</taxon>
        <taxon>Ascomycota</taxon>
        <taxon>Pezizomycotina</taxon>
        <taxon>Dothideomycetes</taxon>
        <taxon>Dothideomycetidae</taxon>
        <taxon>Myriangiales</taxon>
        <taxon>Myriangiaceae</taxon>
        <taxon>Myriangium</taxon>
    </lineage>
</organism>
<dbReference type="PANTHER" id="PTHR13812:SF23">
    <property type="entry name" value="PRNX PROTEIN"/>
    <property type="match status" value="1"/>
</dbReference>
<dbReference type="EMBL" id="ML996090">
    <property type="protein sequence ID" value="KAF2149719.1"/>
    <property type="molecule type" value="Genomic_DNA"/>
</dbReference>
<keyword evidence="2" id="KW-1185">Reference proteome</keyword>